<dbReference type="InterPro" id="IPR011047">
    <property type="entry name" value="Quinoprotein_ADH-like_sf"/>
</dbReference>
<dbReference type="SMART" id="SM00564">
    <property type="entry name" value="PQQ"/>
    <property type="match status" value="6"/>
</dbReference>
<proteinExistence type="predicted"/>
<accession>A0A7X1ZCW6</accession>
<dbReference type="InterPro" id="IPR018391">
    <property type="entry name" value="PQQ_b-propeller_rpt"/>
</dbReference>
<evidence type="ECO:0000313" key="3">
    <source>
        <dbReference type="Proteomes" id="UP000434582"/>
    </source>
</evidence>
<gene>
    <name evidence="2" type="ORF">GHC57_06830</name>
</gene>
<dbReference type="PANTHER" id="PTHR34512:SF30">
    <property type="entry name" value="OUTER MEMBRANE PROTEIN ASSEMBLY FACTOR BAMB"/>
    <property type="match status" value="1"/>
</dbReference>
<dbReference type="Proteomes" id="UP000434582">
    <property type="component" value="Unassembled WGS sequence"/>
</dbReference>
<evidence type="ECO:0000259" key="1">
    <source>
        <dbReference type="Pfam" id="PF13360"/>
    </source>
</evidence>
<dbReference type="Gene3D" id="2.130.10.10">
    <property type="entry name" value="YVTN repeat-like/Quinoprotein amine dehydrogenase"/>
    <property type="match status" value="2"/>
</dbReference>
<dbReference type="PANTHER" id="PTHR34512">
    <property type="entry name" value="CELL SURFACE PROTEIN"/>
    <property type="match status" value="1"/>
</dbReference>
<comment type="caution">
    <text evidence="2">The sequence shown here is derived from an EMBL/GenBank/DDBJ whole genome shotgun (WGS) entry which is preliminary data.</text>
</comment>
<keyword evidence="3" id="KW-1185">Reference proteome</keyword>
<sequence>MRLIGRLGARGRGGAMRRPVSGRRGVLPALMVLLHVTAWTGPAAAGDAVRTVWRVISDNGILVPAALDAGTLFAAGDSAAEAWTLAGDLVWRTTVQTPAHYRPRVSGGRVAVVGRAGLAVLDAASGRVLWEARPETAFGAPFLHDGRLFLGDGSDLAAFRAADGTPLWRHRVEGNAKVHYAPSAVGGTLFLGAGDGRLVALDPATGAVRWSVDRGGLWQYLRQMAATADGRVLVAGGYQDDLYGLTPHDGAILWRHDAGNFINSQRVAGGRVYFWSPTGWMEALDAHSGARVWRTRTHRFGSDGRDDWGMVMAEPEADRARLWVLDMAATLHGLDLDTGAEVATVRLPFPARPFVVPVGDGTDVIVGSLGGELARLHVPGPTGTRQDAPLSPN</sequence>
<dbReference type="InterPro" id="IPR002372">
    <property type="entry name" value="PQQ_rpt_dom"/>
</dbReference>
<dbReference type="InterPro" id="IPR015943">
    <property type="entry name" value="WD40/YVTN_repeat-like_dom_sf"/>
</dbReference>
<feature type="domain" description="Pyrrolo-quinoline quinone repeat" evidence="1">
    <location>
        <begin position="87"/>
        <end position="211"/>
    </location>
</feature>
<dbReference type="SUPFAM" id="SSF50998">
    <property type="entry name" value="Quinoprotein alcohol dehydrogenase-like"/>
    <property type="match status" value="1"/>
</dbReference>
<feature type="domain" description="Pyrrolo-quinoline quinone repeat" evidence="1">
    <location>
        <begin position="226"/>
        <end position="342"/>
    </location>
</feature>
<protein>
    <submittedName>
        <fullName evidence="2">PQQ-binding-like beta-propeller repeat protein</fullName>
    </submittedName>
</protein>
<name>A0A7X1ZCW6_9PROT</name>
<dbReference type="EMBL" id="WIVE01000015">
    <property type="protein sequence ID" value="MQX36230.1"/>
    <property type="molecule type" value="Genomic_DNA"/>
</dbReference>
<dbReference type="AlphaFoldDB" id="A0A7X1ZCW6"/>
<evidence type="ECO:0000313" key="2">
    <source>
        <dbReference type="EMBL" id="MQX36230.1"/>
    </source>
</evidence>
<dbReference type="Pfam" id="PF13360">
    <property type="entry name" value="PQQ_2"/>
    <property type="match status" value="2"/>
</dbReference>
<organism evidence="2 3">
    <name type="scientific">Roseospira navarrensis</name>
    <dbReference type="NCBI Taxonomy" id="140058"/>
    <lineage>
        <taxon>Bacteria</taxon>
        <taxon>Pseudomonadati</taxon>
        <taxon>Pseudomonadota</taxon>
        <taxon>Alphaproteobacteria</taxon>
        <taxon>Rhodospirillales</taxon>
        <taxon>Rhodospirillaceae</taxon>
        <taxon>Roseospira</taxon>
    </lineage>
</organism>
<reference evidence="2 3" key="1">
    <citation type="submission" date="2019-10" db="EMBL/GenBank/DDBJ databases">
        <title>Draft whole-genome sequence of the purple nonsulfur photosynthetic bacterium Roseospira navarrensis DSM 15114.</title>
        <authorList>
            <person name="Kyndt J.A."/>
            <person name="Meyer T.E."/>
        </authorList>
    </citation>
    <scope>NUCLEOTIDE SEQUENCE [LARGE SCALE GENOMIC DNA]</scope>
    <source>
        <strain evidence="2 3">DSM 15114</strain>
    </source>
</reference>